<evidence type="ECO:0000256" key="2">
    <source>
        <dbReference type="ARBA" id="ARBA00022614"/>
    </source>
</evidence>
<evidence type="ECO:0000256" key="4">
    <source>
        <dbReference type="ARBA" id="ARBA00022801"/>
    </source>
</evidence>
<evidence type="ECO:0000256" key="8">
    <source>
        <dbReference type="SAM" id="MobiDB-lite"/>
    </source>
</evidence>
<dbReference type="InterPro" id="IPR042197">
    <property type="entry name" value="Apaf_helical"/>
</dbReference>
<dbReference type="InterPro" id="IPR027417">
    <property type="entry name" value="P-loop_NTPase"/>
</dbReference>
<reference evidence="10" key="2">
    <citation type="submission" date="2021-01" db="UniProtKB">
        <authorList>
            <consortium name="EnsemblPlants"/>
        </authorList>
    </citation>
    <scope>IDENTIFICATION</scope>
</reference>
<dbReference type="InterPro" id="IPR032675">
    <property type="entry name" value="LRR_dom_sf"/>
</dbReference>
<dbReference type="Gene3D" id="3.40.50.300">
    <property type="entry name" value="P-loop containing nucleotide triphosphate hydrolases"/>
    <property type="match status" value="1"/>
</dbReference>
<dbReference type="InterPro" id="IPR058192">
    <property type="entry name" value="WHD_ROQ1-like"/>
</dbReference>
<dbReference type="Gene3D" id="3.40.50.10140">
    <property type="entry name" value="Toll/interleukin-1 receptor homology (TIR) domain"/>
    <property type="match status" value="1"/>
</dbReference>
<dbReference type="InterPro" id="IPR045344">
    <property type="entry name" value="C-JID"/>
</dbReference>
<dbReference type="GO" id="GO:0007165">
    <property type="term" value="P:signal transduction"/>
    <property type="evidence" value="ECO:0007669"/>
    <property type="project" value="InterPro"/>
</dbReference>
<keyword evidence="6" id="KW-0520">NAD</keyword>
<accession>A0A7N2LKL5</accession>
<feature type="domain" description="TIR" evidence="9">
    <location>
        <begin position="16"/>
        <end position="182"/>
    </location>
</feature>
<dbReference type="SUPFAM" id="SSF46785">
    <property type="entry name" value="Winged helix' DNA-binding domain"/>
    <property type="match status" value="1"/>
</dbReference>
<protein>
    <recommendedName>
        <fullName evidence="1">ADP-ribosyl cyclase/cyclic ADP-ribose hydrolase</fullName>
        <ecNumber evidence="1">3.2.2.6</ecNumber>
    </recommendedName>
</protein>
<dbReference type="InterPro" id="IPR036390">
    <property type="entry name" value="WH_DNA-bd_sf"/>
</dbReference>
<dbReference type="PANTHER" id="PTHR11017">
    <property type="entry name" value="LEUCINE-RICH REPEAT-CONTAINING PROTEIN"/>
    <property type="match status" value="1"/>
</dbReference>
<dbReference type="InterPro" id="IPR000157">
    <property type="entry name" value="TIR_dom"/>
</dbReference>
<evidence type="ECO:0000256" key="1">
    <source>
        <dbReference type="ARBA" id="ARBA00011982"/>
    </source>
</evidence>
<comment type="catalytic activity">
    <reaction evidence="7">
        <text>NAD(+) + H2O = ADP-D-ribose + nicotinamide + H(+)</text>
        <dbReference type="Rhea" id="RHEA:16301"/>
        <dbReference type="ChEBI" id="CHEBI:15377"/>
        <dbReference type="ChEBI" id="CHEBI:15378"/>
        <dbReference type="ChEBI" id="CHEBI:17154"/>
        <dbReference type="ChEBI" id="CHEBI:57540"/>
        <dbReference type="ChEBI" id="CHEBI:57967"/>
        <dbReference type="EC" id="3.2.2.6"/>
    </reaction>
    <physiologicalReaction direction="left-to-right" evidence="7">
        <dbReference type="Rhea" id="RHEA:16302"/>
    </physiologicalReaction>
</comment>
<dbReference type="FunFam" id="3.40.50.10140:FF:000007">
    <property type="entry name" value="Disease resistance protein (TIR-NBS-LRR class)"/>
    <property type="match status" value="1"/>
</dbReference>
<keyword evidence="4" id="KW-0378">Hydrolase</keyword>
<dbReference type="InterPro" id="IPR002182">
    <property type="entry name" value="NB-ARC"/>
</dbReference>
<evidence type="ECO:0000256" key="5">
    <source>
        <dbReference type="ARBA" id="ARBA00022821"/>
    </source>
</evidence>
<dbReference type="Gramene" id="QL04p091976:mrna">
    <property type="protein sequence ID" value="QL04p091976:mrna"/>
    <property type="gene ID" value="QL04p091976"/>
</dbReference>
<organism evidence="10 11">
    <name type="scientific">Quercus lobata</name>
    <name type="common">Valley oak</name>
    <dbReference type="NCBI Taxonomy" id="97700"/>
    <lineage>
        <taxon>Eukaryota</taxon>
        <taxon>Viridiplantae</taxon>
        <taxon>Streptophyta</taxon>
        <taxon>Embryophyta</taxon>
        <taxon>Tracheophyta</taxon>
        <taxon>Spermatophyta</taxon>
        <taxon>Magnoliopsida</taxon>
        <taxon>eudicotyledons</taxon>
        <taxon>Gunneridae</taxon>
        <taxon>Pentapetalae</taxon>
        <taxon>rosids</taxon>
        <taxon>fabids</taxon>
        <taxon>Fagales</taxon>
        <taxon>Fagaceae</taxon>
        <taxon>Quercus</taxon>
    </lineage>
</organism>
<dbReference type="GO" id="GO:0043531">
    <property type="term" value="F:ADP binding"/>
    <property type="evidence" value="ECO:0007669"/>
    <property type="project" value="InterPro"/>
</dbReference>
<dbReference type="InterPro" id="IPR044974">
    <property type="entry name" value="Disease_R_plants"/>
</dbReference>
<keyword evidence="5" id="KW-0611">Plant defense</keyword>
<dbReference type="Gene3D" id="1.10.8.430">
    <property type="entry name" value="Helical domain of apoptotic protease-activating factors"/>
    <property type="match status" value="1"/>
</dbReference>
<dbReference type="OMA" id="NMECEAI"/>
<dbReference type="SUPFAM" id="SSF52540">
    <property type="entry name" value="P-loop containing nucleoside triphosphate hydrolases"/>
    <property type="match status" value="1"/>
</dbReference>
<keyword evidence="2" id="KW-0433">Leucine-rich repeat</keyword>
<evidence type="ECO:0000256" key="7">
    <source>
        <dbReference type="ARBA" id="ARBA00047304"/>
    </source>
</evidence>
<dbReference type="Pfam" id="PF20160">
    <property type="entry name" value="C-JID"/>
    <property type="match status" value="1"/>
</dbReference>
<dbReference type="FunCoup" id="A0A7N2LKL5">
    <property type="interactions" value="311"/>
</dbReference>
<evidence type="ECO:0000259" key="9">
    <source>
        <dbReference type="PROSITE" id="PS50104"/>
    </source>
</evidence>
<dbReference type="GO" id="GO:0061809">
    <property type="term" value="F:NAD+ nucleosidase activity, cyclic ADP-ribose generating"/>
    <property type="evidence" value="ECO:0007669"/>
    <property type="project" value="UniProtKB-EC"/>
</dbReference>
<dbReference type="Pfam" id="PF01582">
    <property type="entry name" value="TIR"/>
    <property type="match status" value="1"/>
</dbReference>
<dbReference type="Gene3D" id="3.80.10.10">
    <property type="entry name" value="Ribonuclease Inhibitor"/>
    <property type="match status" value="1"/>
</dbReference>
<proteinExistence type="predicted"/>
<dbReference type="AlphaFoldDB" id="A0A7N2LKL5"/>
<feature type="region of interest" description="Disordered" evidence="8">
    <location>
        <begin position="948"/>
        <end position="968"/>
    </location>
</feature>
<dbReference type="SUPFAM" id="SSF52058">
    <property type="entry name" value="L domain-like"/>
    <property type="match status" value="1"/>
</dbReference>
<dbReference type="FunFam" id="1.10.8.430:FF:000002">
    <property type="entry name" value="Disease resistance protein (TIR-NBS-LRR class)"/>
    <property type="match status" value="1"/>
</dbReference>
<dbReference type="InParanoid" id="A0A7N2LKL5"/>
<dbReference type="EC" id="3.2.2.6" evidence="1"/>
<evidence type="ECO:0000256" key="6">
    <source>
        <dbReference type="ARBA" id="ARBA00023027"/>
    </source>
</evidence>
<dbReference type="EnsemblPlants" id="QL04p091976:mrna">
    <property type="protein sequence ID" value="QL04p091976:mrna"/>
    <property type="gene ID" value="QL04p091976"/>
</dbReference>
<evidence type="ECO:0000256" key="3">
    <source>
        <dbReference type="ARBA" id="ARBA00022737"/>
    </source>
</evidence>
<name>A0A7N2LKL5_QUELO</name>
<dbReference type="Pfam" id="PF23282">
    <property type="entry name" value="WHD_ROQ1"/>
    <property type="match status" value="1"/>
</dbReference>
<dbReference type="SMART" id="SM00255">
    <property type="entry name" value="TIR"/>
    <property type="match status" value="1"/>
</dbReference>
<dbReference type="PROSITE" id="PS50104">
    <property type="entry name" value="TIR"/>
    <property type="match status" value="1"/>
</dbReference>
<dbReference type="GO" id="GO:0006952">
    <property type="term" value="P:defense response"/>
    <property type="evidence" value="ECO:0007669"/>
    <property type="project" value="UniProtKB-KW"/>
</dbReference>
<reference evidence="10 11" key="1">
    <citation type="journal article" date="2016" name="G3 (Bethesda)">
        <title>First Draft Assembly and Annotation of the Genome of a California Endemic Oak Quercus lobata Nee (Fagaceae).</title>
        <authorList>
            <person name="Sork V.L."/>
            <person name="Fitz-Gibbon S.T."/>
            <person name="Puiu D."/>
            <person name="Crepeau M."/>
            <person name="Gugger P.F."/>
            <person name="Sherman R."/>
            <person name="Stevens K."/>
            <person name="Langley C.H."/>
            <person name="Pellegrini M."/>
            <person name="Salzberg S.L."/>
        </authorList>
    </citation>
    <scope>NUCLEOTIDE SEQUENCE [LARGE SCALE GENOMIC DNA]</scope>
    <source>
        <strain evidence="10 11">cv. SW786</strain>
    </source>
</reference>
<dbReference type="PANTHER" id="PTHR11017:SF559">
    <property type="entry name" value="DISEASE RESISTANCE PROTEIN CHL1"/>
    <property type="match status" value="1"/>
</dbReference>
<dbReference type="SUPFAM" id="SSF52200">
    <property type="entry name" value="Toll/Interleukin receptor TIR domain"/>
    <property type="match status" value="1"/>
</dbReference>
<keyword evidence="3" id="KW-0677">Repeat</keyword>
<dbReference type="PRINTS" id="PR00364">
    <property type="entry name" value="DISEASERSIST"/>
</dbReference>
<evidence type="ECO:0000313" key="11">
    <source>
        <dbReference type="Proteomes" id="UP000594261"/>
    </source>
</evidence>
<dbReference type="EMBL" id="LRBV02000004">
    <property type="status" value="NOT_ANNOTATED_CDS"/>
    <property type="molecule type" value="Genomic_DNA"/>
</dbReference>
<sequence length="968" mass="110919">MDTRNPSSSASSSHQWNYHVFLSFRGEDTRKSFTDHLFATLKQKGVFAFRDDKKLEKGKPISPELSKAIEESLFAIVILSKNYASSTWCLDELVKIMECREKMGRIVLPIFYDVDPSVVRKQTGTYAQAFDEHEIRFQENIEKVHMWRVALEDVANLSGWSLKDRPESEFIQDIVKMISQKLSYAFPRDTKGLVGVDSQLKELMSLLAIGSNDVRIIGILGMGGIGKTTLAKAIYWKVFSEFEGGCFITNIREVSENFGLLPLQQKLICDILMEENVNIRDVDDGVHMIKNRLCHKRVLLVLDDVNQFKQLENLAGKPNWFGQGSRVIITTRDEHLLIRHKVYDIYEAPELDDDDALRLFSLKAFNKDHPVKNYLEMSKHFVNYAKGLPLAIDVLGSFLYNRRKEEWESVLDRLKKFPEKDIMKILQISFDGLQENEKGIFLYIAYFFNMKDKDYVVKVLDRLGLYPKIGLRVLIEKSLLKHCENTFYMHELLQIMGKDIVRQEPQKWSKFLPYNDSHNALKKNMECEAIEGLVFELGDQHISKEAQLNLSDCKNLVEWPLSPSPEIWKQLSLSPSLERNCSSDLLDLRDGNLQSISENQLSTIPKLIFRSPEFLSVLDLRDCHLQSIPSTLGFLSSLDGLYLGGNNFECLPESIIQLSKLNTIDLNDCKRLRSLPQLPSSTSLVGVADCNSLETIPNRLILDKLRQPPLYLFNCSKLAGNQGWSDMFFGMLTRDTQGIYEEPERHSVATLSIVIPGSEIPRWFKPQNVGTMAIAQVVPSHLCNKWMGMAACAVFSCHFLHSRKNCSMELCFLRCYIEVNKHVSVEESAIFSYKFARIGSHHLWLLYFHPECFDENARAVLSQIEENKIIQMEVRFEDCDNPCLEVKKCGFRMVYEQDIEDIREMMAPHSKSCSISPYEGLDAQHDFDNSMVVKEGSKIKRICDNYNGAGPSGEGSSNDVPHSKRIQR</sequence>
<dbReference type="InterPro" id="IPR035897">
    <property type="entry name" value="Toll_tir_struct_dom_sf"/>
</dbReference>
<evidence type="ECO:0000313" key="10">
    <source>
        <dbReference type="EnsemblPlants" id="QL04p091976:mrna"/>
    </source>
</evidence>
<dbReference type="Proteomes" id="UP000594261">
    <property type="component" value="Chromosome 4"/>
</dbReference>
<dbReference type="Pfam" id="PF00931">
    <property type="entry name" value="NB-ARC"/>
    <property type="match status" value="1"/>
</dbReference>
<keyword evidence="11" id="KW-1185">Reference proteome</keyword>